<name>A0ABS9UYI8_9BACT</name>
<evidence type="ECO:0000313" key="7">
    <source>
        <dbReference type="EMBL" id="MCH7409227.1"/>
    </source>
</evidence>
<keyword evidence="8" id="KW-1185">Reference proteome</keyword>
<protein>
    <submittedName>
        <fullName evidence="7">Family 43 glycosylhydrolase</fullName>
    </submittedName>
</protein>
<sequence>MKYLSNILVAIAISLATTLTIHAQEQKFEFDNPIAEQRADPWVYKDTDGTYYLIATAPEYDRIVIRKAKTINDLKHAQETVVWTKHRTGKMGHHIWAPELHKIDGKWYIYFAAGEAENIWNIRMWALSLDAEDPVQAGWKEEGQVKSEIDSFSLDATVFDHNGKLYTIWAQNVRGGDHGTALVMSEMKDPVTLTGPEMVLTEPEFDWERVKYNVNEGPAVLKRNGKIFVTYSASATNENYCLGMMWIDEDKDIMDIANWHKSPGPVFFTNEELDRYGPGHNSFTLAEDDETVIMIYHARDYKEIQGHELSDPNRATRARVVRWTNSGFPDFGQKIKD</sequence>
<keyword evidence="4 5" id="KW-0326">Glycosidase</keyword>
<accession>A0ABS9UYI8</accession>
<dbReference type="EMBL" id="JAKZGP010000013">
    <property type="protein sequence ID" value="MCH7409227.1"/>
    <property type="molecule type" value="Genomic_DNA"/>
</dbReference>
<evidence type="ECO:0000256" key="5">
    <source>
        <dbReference type="RuleBase" id="RU361187"/>
    </source>
</evidence>
<comment type="caution">
    <text evidence="7">The sequence shown here is derived from an EMBL/GenBank/DDBJ whole genome shotgun (WGS) entry which is preliminary data.</text>
</comment>
<keyword evidence="2 6" id="KW-0732">Signal</keyword>
<dbReference type="Pfam" id="PF04616">
    <property type="entry name" value="Glyco_hydro_43"/>
    <property type="match status" value="1"/>
</dbReference>
<dbReference type="PANTHER" id="PTHR43817:SF1">
    <property type="entry name" value="HYDROLASE, FAMILY 43, PUTATIVE (AFU_ORTHOLOGUE AFUA_3G01660)-RELATED"/>
    <property type="match status" value="1"/>
</dbReference>
<dbReference type="PANTHER" id="PTHR43817">
    <property type="entry name" value="GLYCOSYL HYDROLASE"/>
    <property type="match status" value="1"/>
</dbReference>
<evidence type="ECO:0000256" key="2">
    <source>
        <dbReference type="ARBA" id="ARBA00022729"/>
    </source>
</evidence>
<evidence type="ECO:0000313" key="8">
    <source>
        <dbReference type="Proteomes" id="UP001165489"/>
    </source>
</evidence>
<evidence type="ECO:0000256" key="1">
    <source>
        <dbReference type="ARBA" id="ARBA00009865"/>
    </source>
</evidence>
<dbReference type="InterPro" id="IPR006710">
    <property type="entry name" value="Glyco_hydro_43"/>
</dbReference>
<reference evidence="7" key="1">
    <citation type="submission" date="2022-03" db="EMBL/GenBank/DDBJ databases">
        <title>De novo assembled genomes of Belliella spp. (Cyclobacteriaceae) strains.</title>
        <authorList>
            <person name="Szabo A."/>
            <person name="Korponai K."/>
            <person name="Felfoldi T."/>
        </authorList>
    </citation>
    <scope>NUCLEOTIDE SEQUENCE</scope>
    <source>
        <strain evidence="7">DSM 111904</strain>
    </source>
</reference>
<evidence type="ECO:0000256" key="6">
    <source>
        <dbReference type="SAM" id="SignalP"/>
    </source>
</evidence>
<comment type="similarity">
    <text evidence="1 5">Belongs to the glycosyl hydrolase 43 family.</text>
</comment>
<feature type="chain" id="PRO_5047449942" evidence="6">
    <location>
        <begin position="24"/>
        <end position="337"/>
    </location>
</feature>
<keyword evidence="3 5" id="KW-0378">Hydrolase</keyword>
<gene>
    <name evidence="7" type="ORF">MM239_07470</name>
</gene>
<dbReference type="InterPro" id="IPR023296">
    <property type="entry name" value="Glyco_hydro_beta-prop_sf"/>
</dbReference>
<organism evidence="7 8">
    <name type="scientific">Belliella filtrata</name>
    <dbReference type="NCBI Taxonomy" id="2923435"/>
    <lineage>
        <taxon>Bacteria</taxon>
        <taxon>Pseudomonadati</taxon>
        <taxon>Bacteroidota</taxon>
        <taxon>Cytophagia</taxon>
        <taxon>Cytophagales</taxon>
        <taxon>Cyclobacteriaceae</taxon>
        <taxon>Belliella</taxon>
    </lineage>
</organism>
<dbReference type="SUPFAM" id="SSF75005">
    <property type="entry name" value="Arabinanase/levansucrase/invertase"/>
    <property type="match status" value="1"/>
</dbReference>
<dbReference type="InterPro" id="IPR016828">
    <property type="entry name" value="Alpha-L-arabinofuranosidase"/>
</dbReference>
<dbReference type="Proteomes" id="UP001165489">
    <property type="component" value="Unassembled WGS sequence"/>
</dbReference>
<evidence type="ECO:0000256" key="3">
    <source>
        <dbReference type="ARBA" id="ARBA00022801"/>
    </source>
</evidence>
<evidence type="ECO:0000256" key="4">
    <source>
        <dbReference type="ARBA" id="ARBA00023295"/>
    </source>
</evidence>
<dbReference type="Gene3D" id="2.115.10.20">
    <property type="entry name" value="Glycosyl hydrolase domain, family 43"/>
    <property type="match status" value="1"/>
</dbReference>
<dbReference type="PIRSF" id="PIRSF025414">
    <property type="entry name" value="Alpha-L-arabinofuranosidase"/>
    <property type="match status" value="1"/>
</dbReference>
<feature type="signal peptide" evidence="6">
    <location>
        <begin position="1"/>
        <end position="23"/>
    </location>
</feature>
<dbReference type="RefSeq" id="WP_241347578.1">
    <property type="nucleotide sequence ID" value="NZ_JAKZGP010000013.1"/>
</dbReference>
<proteinExistence type="inferred from homology"/>